<evidence type="ECO:0000313" key="3">
    <source>
        <dbReference type="Proteomes" id="UP000758155"/>
    </source>
</evidence>
<dbReference type="Proteomes" id="UP000758155">
    <property type="component" value="Unassembled WGS sequence"/>
</dbReference>
<protein>
    <submittedName>
        <fullName evidence="2">Uncharacterized protein</fullName>
    </submittedName>
</protein>
<evidence type="ECO:0000256" key="1">
    <source>
        <dbReference type="SAM" id="MobiDB-lite"/>
    </source>
</evidence>
<evidence type="ECO:0000313" key="2">
    <source>
        <dbReference type="EMBL" id="KAF3047058.1"/>
    </source>
</evidence>
<reference evidence="2" key="1">
    <citation type="submission" date="2019-04" db="EMBL/GenBank/DDBJ databases">
        <title>Sequencing of skin fungus with MAO and IRED activity.</title>
        <authorList>
            <person name="Marsaioli A.J."/>
            <person name="Bonatto J.M.C."/>
            <person name="Reis Junior O."/>
        </authorList>
    </citation>
    <scope>NUCLEOTIDE SEQUENCE</scope>
    <source>
        <strain evidence="2">28M1</strain>
    </source>
</reference>
<name>A0A9P4X1B4_9PLEO</name>
<dbReference type="AlphaFoldDB" id="A0A9P4X1B4"/>
<feature type="compositionally biased region" description="Polar residues" evidence="1">
    <location>
        <begin position="63"/>
        <end position="74"/>
    </location>
</feature>
<proteinExistence type="predicted"/>
<feature type="compositionally biased region" description="Polar residues" evidence="1">
    <location>
        <begin position="43"/>
        <end position="56"/>
    </location>
</feature>
<sequence>MFFTGALGALFMYSILKSREEHHGLPHSRQAYKQRIAEDESTHQSASERVAQTQARQLEETCRPTSFEQTSLPNATPPRLIYVPREVVREIIVDRSCKCSCKASEKPEVPRSFWSLDQGKFIRSAGNKEAKKMQEKRKDEIAKMTKYWSLDQGMHADEKGGV</sequence>
<gene>
    <name evidence="2" type="ORF">E8E12_010878</name>
</gene>
<comment type="caution">
    <text evidence="2">The sequence shown here is derived from an EMBL/GenBank/DDBJ whole genome shotgun (WGS) entry which is preliminary data.</text>
</comment>
<feature type="region of interest" description="Disordered" evidence="1">
    <location>
        <begin position="38"/>
        <end position="75"/>
    </location>
</feature>
<dbReference type="OrthoDB" id="10416688at2759"/>
<keyword evidence="3" id="KW-1185">Reference proteome</keyword>
<dbReference type="EMBL" id="SWKV01000003">
    <property type="protein sequence ID" value="KAF3047058.1"/>
    <property type="molecule type" value="Genomic_DNA"/>
</dbReference>
<accession>A0A9P4X1B4</accession>
<organism evidence="2 3">
    <name type="scientific">Didymella heteroderae</name>
    <dbReference type="NCBI Taxonomy" id="1769908"/>
    <lineage>
        <taxon>Eukaryota</taxon>
        <taxon>Fungi</taxon>
        <taxon>Dikarya</taxon>
        <taxon>Ascomycota</taxon>
        <taxon>Pezizomycotina</taxon>
        <taxon>Dothideomycetes</taxon>
        <taxon>Pleosporomycetidae</taxon>
        <taxon>Pleosporales</taxon>
        <taxon>Pleosporineae</taxon>
        <taxon>Didymellaceae</taxon>
        <taxon>Didymella</taxon>
    </lineage>
</organism>